<dbReference type="InterPro" id="IPR036259">
    <property type="entry name" value="MFS_trans_sf"/>
</dbReference>
<evidence type="ECO:0000256" key="2">
    <source>
        <dbReference type="ARBA" id="ARBA00008335"/>
    </source>
</evidence>
<dbReference type="Proteomes" id="UP000652219">
    <property type="component" value="Unassembled WGS sequence"/>
</dbReference>
<dbReference type="Pfam" id="PF07690">
    <property type="entry name" value="MFS_1"/>
    <property type="match status" value="1"/>
</dbReference>
<evidence type="ECO:0000256" key="6">
    <source>
        <dbReference type="SAM" id="MobiDB-lite"/>
    </source>
</evidence>
<feature type="transmembrane region" description="Helical" evidence="7">
    <location>
        <begin position="137"/>
        <end position="159"/>
    </location>
</feature>
<evidence type="ECO:0000256" key="1">
    <source>
        <dbReference type="ARBA" id="ARBA00004141"/>
    </source>
</evidence>
<feature type="transmembrane region" description="Helical" evidence="7">
    <location>
        <begin position="380"/>
        <end position="406"/>
    </location>
</feature>
<reference evidence="9 10" key="1">
    <citation type="journal article" date="2020" name="Phytopathology">
        <title>Genome Sequence Resources of Colletotrichum truncatum, C. plurivorum, C. musicola, and C. sojae: Four Species Pathogenic to Soybean (Glycine max).</title>
        <authorList>
            <person name="Rogerio F."/>
            <person name="Boufleur T.R."/>
            <person name="Ciampi-Guillardi M."/>
            <person name="Sukno S.A."/>
            <person name="Thon M.R."/>
            <person name="Massola Junior N.S."/>
            <person name="Baroncelli R."/>
        </authorList>
    </citation>
    <scope>NUCLEOTIDE SEQUENCE [LARGE SCALE GENOMIC DNA]</scope>
    <source>
        <strain evidence="9 10">LFN0009</strain>
    </source>
</reference>
<feature type="transmembrane region" description="Helical" evidence="7">
    <location>
        <begin position="309"/>
        <end position="332"/>
    </location>
</feature>
<feature type="transmembrane region" description="Helical" evidence="7">
    <location>
        <begin position="41"/>
        <end position="61"/>
    </location>
</feature>
<comment type="caution">
    <text evidence="9">The sequence shown here is derived from an EMBL/GenBank/DDBJ whole genome shotgun (WGS) entry which is preliminary data.</text>
</comment>
<evidence type="ECO:0000259" key="8">
    <source>
        <dbReference type="PROSITE" id="PS50850"/>
    </source>
</evidence>
<dbReference type="PANTHER" id="PTHR23502:SF68">
    <property type="entry name" value="MULTIDRUG TRANSPORTER, PUTATIVE (AFU_ORTHOLOGUE AFUA_3G01120)-RELATED"/>
    <property type="match status" value="1"/>
</dbReference>
<name>A0A8H6MVR3_9PEZI</name>
<sequence length="450" mass="48307">MSHTSSPTSVTKPYNIPGQDDVESQRESLASPQSWPDSTKWPIVGLAAYCECLTFLVSMMLAPSVPQVLQTFRPSGGGEALGSFCVTVYILGFVLGPIALAPLTDLYGRLGIYRLYITLYLCWTVACARSSSLETLIAFRFLAGCFGGAPMAIGRAVVADLYAPDSRPGPMAFYSFGTIMGPTLGPVLGGIINGNLGWRWVFWVAAMLATLAAGGLIFFLPETHHPTIEARNGTERRENMGRLSWLRRWKSLSIFKKLGGTLYRACFLPLRIACHLNCLIPLLIILIFNGTVNMILSSLGTVYQMRYQFLPTTAGLAYLGIGLGGITALIISKTLMGIVSKSFPEPPGRKHNSLMLVASSALILPFLSILLFIVESVPGFAASAGAAFTVASSMGGAVIPLSTFPLYTKIGFGWGNSVIALVELLLGAISITLYVVARKRGSSWPITVSL</sequence>
<dbReference type="GO" id="GO:0022857">
    <property type="term" value="F:transmembrane transporter activity"/>
    <property type="evidence" value="ECO:0007669"/>
    <property type="project" value="InterPro"/>
</dbReference>
<dbReference type="AlphaFoldDB" id="A0A8H6MVR3"/>
<dbReference type="EMBL" id="WIGN01000094">
    <property type="protein sequence ID" value="KAF6809911.1"/>
    <property type="molecule type" value="Genomic_DNA"/>
</dbReference>
<accession>A0A8H6MVR3</accession>
<feature type="transmembrane region" description="Helical" evidence="7">
    <location>
        <begin position="200"/>
        <end position="221"/>
    </location>
</feature>
<dbReference type="SUPFAM" id="SSF103473">
    <property type="entry name" value="MFS general substrate transporter"/>
    <property type="match status" value="1"/>
</dbReference>
<feature type="transmembrane region" description="Helical" evidence="7">
    <location>
        <begin position="113"/>
        <end position="131"/>
    </location>
</feature>
<dbReference type="InterPro" id="IPR020846">
    <property type="entry name" value="MFS_dom"/>
</dbReference>
<organism evidence="9 10">
    <name type="scientific">Colletotrichum sojae</name>
    <dbReference type="NCBI Taxonomy" id="2175907"/>
    <lineage>
        <taxon>Eukaryota</taxon>
        <taxon>Fungi</taxon>
        <taxon>Dikarya</taxon>
        <taxon>Ascomycota</taxon>
        <taxon>Pezizomycotina</taxon>
        <taxon>Sordariomycetes</taxon>
        <taxon>Hypocreomycetidae</taxon>
        <taxon>Glomerellales</taxon>
        <taxon>Glomerellaceae</taxon>
        <taxon>Colletotrichum</taxon>
        <taxon>Colletotrichum orchidearum species complex</taxon>
    </lineage>
</organism>
<feature type="transmembrane region" description="Helical" evidence="7">
    <location>
        <begin position="171"/>
        <end position="194"/>
    </location>
</feature>
<evidence type="ECO:0000256" key="5">
    <source>
        <dbReference type="ARBA" id="ARBA00023136"/>
    </source>
</evidence>
<evidence type="ECO:0000313" key="9">
    <source>
        <dbReference type="EMBL" id="KAF6809911.1"/>
    </source>
</evidence>
<evidence type="ECO:0000256" key="4">
    <source>
        <dbReference type="ARBA" id="ARBA00022989"/>
    </source>
</evidence>
<evidence type="ECO:0000313" key="10">
    <source>
        <dbReference type="Proteomes" id="UP000652219"/>
    </source>
</evidence>
<dbReference type="Gene3D" id="1.20.1720.10">
    <property type="entry name" value="Multidrug resistance protein D"/>
    <property type="match status" value="1"/>
</dbReference>
<feature type="transmembrane region" description="Helical" evidence="7">
    <location>
        <begin position="353"/>
        <end position="374"/>
    </location>
</feature>
<proteinExistence type="inferred from homology"/>
<keyword evidence="10" id="KW-1185">Reference proteome</keyword>
<gene>
    <name evidence="9" type="ORF">CSOJ01_06620</name>
</gene>
<dbReference type="PROSITE" id="PS50850">
    <property type="entry name" value="MFS"/>
    <property type="match status" value="1"/>
</dbReference>
<feature type="transmembrane region" description="Helical" evidence="7">
    <location>
        <begin position="418"/>
        <end position="437"/>
    </location>
</feature>
<dbReference type="GO" id="GO:0005886">
    <property type="term" value="C:plasma membrane"/>
    <property type="evidence" value="ECO:0007669"/>
    <property type="project" value="TreeGrafter"/>
</dbReference>
<feature type="region of interest" description="Disordered" evidence="6">
    <location>
        <begin position="1"/>
        <end position="36"/>
    </location>
</feature>
<feature type="transmembrane region" description="Helical" evidence="7">
    <location>
        <begin position="279"/>
        <end position="303"/>
    </location>
</feature>
<keyword evidence="3 7" id="KW-0812">Transmembrane</keyword>
<dbReference type="PANTHER" id="PTHR23502">
    <property type="entry name" value="MAJOR FACILITATOR SUPERFAMILY"/>
    <property type="match status" value="1"/>
</dbReference>
<feature type="compositionally biased region" description="Polar residues" evidence="6">
    <location>
        <begin position="27"/>
        <end position="36"/>
    </location>
</feature>
<feature type="domain" description="Major facilitator superfamily (MFS) profile" evidence="8">
    <location>
        <begin position="43"/>
        <end position="450"/>
    </location>
</feature>
<keyword evidence="5 7" id="KW-0472">Membrane</keyword>
<comment type="subcellular location">
    <subcellularLocation>
        <location evidence="1">Membrane</location>
        <topology evidence="1">Multi-pass membrane protein</topology>
    </subcellularLocation>
</comment>
<feature type="compositionally biased region" description="Polar residues" evidence="6">
    <location>
        <begin position="1"/>
        <end position="12"/>
    </location>
</feature>
<evidence type="ECO:0000256" key="3">
    <source>
        <dbReference type="ARBA" id="ARBA00022692"/>
    </source>
</evidence>
<dbReference type="InterPro" id="IPR011701">
    <property type="entry name" value="MFS"/>
</dbReference>
<protein>
    <submittedName>
        <fullName evidence="9">Fluconazole resistance protein 1</fullName>
    </submittedName>
</protein>
<feature type="transmembrane region" description="Helical" evidence="7">
    <location>
        <begin position="81"/>
        <end position="101"/>
    </location>
</feature>
<evidence type="ECO:0000256" key="7">
    <source>
        <dbReference type="SAM" id="Phobius"/>
    </source>
</evidence>
<comment type="similarity">
    <text evidence="2">Belongs to the major facilitator superfamily.</text>
</comment>
<keyword evidence="4 7" id="KW-1133">Transmembrane helix</keyword>